<dbReference type="GO" id="GO:0006508">
    <property type="term" value="P:proteolysis"/>
    <property type="evidence" value="ECO:0007669"/>
    <property type="project" value="UniProtKB-KW"/>
</dbReference>
<evidence type="ECO:0000256" key="3">
    <source>
        <dbReference type="ARBA" id="ARBA00022801"/>
    </source>
</evidence>
<dbReference type="AlphaFoldDB" id="A0A2M6IUV8"/>
<evidence type="ECO:0000256" key="2">
    <source>
        <dbReference type="ARBA" id="ARBA00022723"/>
    </source>
</evidence>
<name>A0A2M6IUV8_9BACT</name>
<dbReference type="Proteomes" id="UP000231056">
    <property type="component" value="Unassembled WGS sequence"/>
</dbReference>
<dbReference type="GO" id="GO:0046872">
    <property type="term" value="F:metal ion binding"/>
    <property type="evidence" value="ECO:0007669"/>
    <property type="project" value="UniProtKB-KW"/>
</dbReference>
<organism evidence="4 5">
    <name type="scientific">Candidatus Roizmanbacteria bacterium CG11_big_fil_rev_8_21_14_0_20_36_8</name>
    <dbReference type="NCBI Taxonomy" id="1974856"/>
    <lineage>
        <taxon>Bacteria</taxon>
        <taxon>Candidatus Roizmaniibacteriota</taxon>
    </lineage>
</organism>
<dbReference type="PANTHER" id="PTHR43270">
    <property type="entry name" value="BETA-ALA-HIS DIPEPTIDASE"/>
    <property type="match status" value="1"/>
</dbReference>
<dbReference type="SUPFAM" id="SSF53187">
    <property type="entry name" value="Zn-dependent exopeptidases"/>
    <property type="match status" value="1"/>
</dbReference>
<comment type="caution">
    <text evidence="4">The sequence shown here is derived from an EMBL/GenBank/DDBJ whole genome shotgun (WGS) entry which is preliminary data.</text>
</comment>
<dbReference type="InterPro" id="IPR051458">
    <property type="entry name" value="Cyt/Met_Dipeptidase"/>
</dbReference>
<keyword evidence="1" id="KW-0645">Protease</keyword>
<dbReference type="GO" id="GO:0008233">
    <property type="term" value="F:peptidase activity"/>
    <property type="evidence" value="ECO:0007669"/>
    <property type="project" value="UniProtKB-KW"/>
</dbReference>
<evidence type="ECO:0000313" key="5">
    <source>
        <dbReference type="Proteomes" id="UP000231056"/>
    </source>
</evidence>
<keyword evidence="2" id="KW-0479">Metal-binding</keyword>
<evidence type="ECO:0000256" key="1">
    <source>
        <dbReference type="ARBA" id="ARBA00022670"/>
    </source>
</evidence>
<dbReference type="Gene3D" id="3.30.70.360">
    <property type="match status" value="1"/>
</dbReference>
<reference evidence="4 5" key="1">
    <citation type="submission" date="2017-09" db="EMBL/GenBank/DDBJ databases">
        <title>Depth-based differentiation of microbial function through sediment-hosted aquifers and enrichment of novel symbionts in the deep terrestrial subsurface.</title>
        <authorList>
            <person name="Probst A.J."/>
            <person name="Ladd B."/>
            <person name="Jarett J.K."/>
            <person name="Geller-Mcgrath D.E."/>
            <person name="Sieber C.M."/>
            <person name="Emerson J.B."/>
            <person name="Anantharaman K."/>
            <person name="Thomas B.C."/>
            <person name="Malmstrom R."/>
            <person name="Stieglmeier M."/>
            <person name="Klingl A."/>
            <person name="Woyke T."/>
            <person name="Ryan C.M."/>
            <person name="Banfield J.F."/>
        </authorList>
    </citation>
    <scope>NUCLEOTIDE SEQUENCE [LARGE SCALE GENOMIC DNA]</scope>
    <source>
        <strain evidence="4">CG11_big_fil_rev_8_21_14_0_20_36_8</strain>
    </source>
</reference>
<dbReference type="Pfam" id="PF01546">
    <property type="entry name" value="Peptidase_M20"/>
    <property type="match status" value="1"/>
</dbReference>
<dbReference type="Gene3D" id="3.40.630.10">
    <property type="entry name" value="Zn peptidases"/>
    <property type="match status" value="1"/>
</dbReference>
<protein>
    <recommendedName>
        <fullName evidence="6">Peptidase M20 dimerisation domain-containing protein</fullName>
    </recommendedName>
</protein>
<accession>A0A2M6IUV8</accession>
<sequence length="213" mass="24720">MTCPSPYNFCKINWRRWVLKFDFFNVQPEDPVREWDFEPFTLTLKEGKFFGRGVADNKGHIMQNISVVEQLILSQSLKNTIIFLIEGEEETESEHFTTYIEELKTELSCVDVFFITDVEMYKKNIPMIIYALRGHIYFEIEPHVGNHDIHSGVYGNAVLDPAQILADLFAQMKDVKSGEVLIPGFYDDVRMITDEEMFFSGIEMLKKVYGGGY</sequence>
<gene>
    <name evidence="4" type="ORF">COV58_01165</name>
</gene>
<dbReference type="PANTHER" id="PTHR43270:SF8">
    <property type="entry name" value="DI- AND TRIPEPTIDASE DUG2-RELATED"/>
    <property type="match status" value="1"/>
</dbReference>
<dbReference type="EMBL" id="PCVM01000025">
    <property type="protein sequence ID" value="PIQ73683.1"/>
    <property type="molecule type" value="Genomic_DNA"/>
</dbReference>
<dbReference type="InterPro" id="IPR002933">
    <property type="entry name" value="Peptidase_M20"/>
</dbReference>
<evidence type="ECO:0000313" key="4">
    <source>
        <dbReference type="EMBL" id="PIQ73683.1"/>
    </source>
</evidence>
<proteinExistence type="predicted"/>
<keyword evidence="3" id="KW-0378">Hydrolase</keyword>
<evidence type="ECO:0008006" key="6">
    <source>
        <dbReference type="Google" id="ProtNLM"/>
    </source>
</evidence>